<name>A0A8T0GT59_CERPU</name>
<evidence type="ECO:0000256" key="1">
    <source>
        <dbReference type="SAM" id="MobiDB-lite"/>
    </source>
</evidence>
<protein>
    <submittedName>
        <fullName evidence="2">Uncharacterized protein</fullName>
    </submittedName>
</protein>
<dbReference type="AlphaFoldDB" id="A0A8T0GT59"/>
<feature type="compositionally biased region" description="Polar residues" evidence="1">
    <location>
        <begin position="26"/>
        <end position="35"/>
    </location>
</feature>
<feature type="compositionally biased region" description="Basic and acidic residues" evidence="1">
    <location>
        <begin position="1"/>
        <end position="24"/>
    </location>
</feature>
<organism evidence="2 3">
    <name type="scientific">Ceratodon purpureus</name>
    <name type="common">Fire moss</name>
    <name type="synonym">Dicranum purpureum</name>
    <dbReference type="NCBI Taxonomy" id="3225"/>
    <lineage>
        <taxon>Eukaryota</taxon>
        <taxon>Viridiplantae</taxon>
        <taxon>Streptophyta</taxon>
        <taxon>Embryophyta</taxon>
        <taxon>Bryophyta</taxon>
        <taxon>Bryophytina</taxon>
        <taxon>Bryopsida</taxon>
        <taxon>Dicranidae</taxon>
        <taxon>Pseudoditrichales</taxon>
        <taxon>Ditrichaceae</taxon>
        <taxon>Ceratodon</taxon>
    </lineage>
</organism>
<keyword evidence="3" id="KW-1185">Reference proteome</keyword>
<feature type="region of interest" description="Disordered" evidence="1">
    <location>
        <begin position="1"/>
        <end position="104"/>
    </location>
</feature>
<sequence length="284" mass="32134">MGKGEDESWFKAKDAAAMDHRDTMSVRVSNSAQDSMTRRPLTREESALSDGEDNAGNRWFARGRGRKGEVEGEGGAPFSRLDGNRSKGRPNLQRSQSATRGRDDGGVVLCCCGPRWGGRKASNGEHERGDVLRTKGRWEVDDDDEFYKPPVWKQIIQKVKAQTRQLNSTSIGRGEWVNYDPQSYEKNFDNGLWRDTSRQKHYDENDEDEKLGLKERARHTALLQKFASTRSQKQANGEIQLIITSPALSPLPVRTVSKSKDEFVPIWQRRASSPITLDVRQRVA</sequence>
<evidence type="ECO:0000313" key="2">
    <source>
        <dbReference type="EMBL" id="KAG0562103.1"/>
    </source>
</evidence>
<accession>A0A8T0GT59</accession>
<proteinExistence type="predicted"/>
<comment type="caution">
    <text evidence="2">The sequence shown here is derived from an EMBL/GenBank/DDBJ whole genome shotgun (WGS) entry which is preliminary data.</text>
</comment>
<dbReference type="OrthoDB" id="1999408at2759"/>
<evidence type="ECO:0000313" key="3">
    <source>
        <dbReference type="Proteomes" id="UP000822688"/>
    </source>
</evidence>
<reference evidence="2" key="1">
    <citation type="submission" date="2020-06" db="EMBL/GenBank/DDBJ databases">
        <title>WGS assembly of Ceratodon purpureus strain R40.</title>
        <authorList>
            <person name="Carey S.B."/>
            <person name="Jenkins J."/>
            <person name="Shu S."/>
            <person name="Lovell J.T."/>
            <person name="Sreedasyam A."/>
            <person name="Maumus F."/>
            <person name="Tiley G.P."/>
            <person name="Fernandez-Pozo N."/>
            <person name="Barry K."/>
            <person name="Chen C."/>
            <person name="Wang M."/>
            <person name="Lipzen A."/>
            <person name="Daum C."/>
            <person name="Saski C.A."/>
            <person name="Payton A.C."/>
            <person name="Mcbreen J.C."/>
            <person name="Conrad R.E."/>
            <person name="Kollar L.M."/>
            <person name="Olsson S."/>
            <person name="Huttunen S."/>
            <person name="Landis J.B."/>
            <person name="Wickett N.J."/>
            <person name="Johnson M.G."/>
            <person name="Rensing S.A."/>
            <person name="Grimwood J."/>
            <person name="Schmutz J."/>
            <person name="Mcdaniel S.F."/>
        </authorList>
    </citation>
    <scope>NUCLEOTIDE SEQUENCE</scope>
    <source>
        <strain evidence="2">R40</strain>
    </source>
</reference>
<dbReference type="EMBL" id="CM026430">
    <property type="protein sequence ID" value="KAG0562103.1"/>
    <property type="molecule type" value="Genomic_DNA"/>
</dbReference>
<dbReference type="Proteomes" id="UP000822688">
    <property type="component" value="Chromosome 9"/>
</dbReference>
<gene>
    <name evidence="2" type="ORF">KC19_9G118500</name>
</gene>